<dbReference type="Gene3D" id="3.30.160.250">
    <property type="match status" value="1"/>
</dbReference>
<organism evidence="2 3">
    <name type="scientific">candidate division KSB3 bacterium</name>
    <dbReference type="NCBI Taxonomy" id="2044937"/>
    <lineage>
        <taxon>Bacteria</taxon>
        <taxon>candidate division KSB3</taxon>
    </lineage>
</organism>
<dbReference type="AlphaFoldDB" id="A0A9D5JYJ6"/>
<sequence>MCKYEIIIYWSEEDQAFIAEVPELPGCMAHGDTQETTLMNVKEAVALWIDTAKEFGDPIPEPKGRRLMLA</sequence>
<comment type="caution">
    <text evidence="2">The sequence shown here is derived from an EMBL/GenBank/DDBJ whole genome shotgun (WGS) entry which is preliminary data.</text>
</comment>
<evidence type="ECO:0000313" key="3">
    <source>
        <dbReference type="Proteomes" id="UP000649604"/>
    </source>
</evidence>
<dbReference type="InterPro" id="IPR051404">
    <property type="entry name" value="TA_system_antitoxin"/>
</dbReference>
<protein>
    <submittedName>
        <fullName evidence="2">Type II toxin-antitoxin system HicB family antitoxin</fullName>
    </submittedName>
</protein>
<feature type="domain" description="HicB-like antitoxin of toxin-antitoxin system" evidence="1">
    <location>
        <begin position="4"/>
        <end position="63"/>
    </location>
</feature>
<dbReference type="EMBL" id="WJJP01000531">
    <property type="protein sequence ID" value="MBD3326167.1"/>
    <property type="molecule type" value="Genomic_DNA"/>
</dbReference>
<dbReference type="Pfam" id="PF15919">
    <property type="entry name" value="HicB_lk_antitox"/>
    <property type="match status" value="1"/>
</dbReference>
<dbReference type="SUPFAM" id="SSF143100">
    <property type="entry name" value="TTHA1013/TTHA0281-like"/>
    <property type="match status" value="1"/>
</dbReference>
<proteinExistence type="predicted"/>
<accession>A0A9D5JYJ6</accession>
<evidence type="ECO:0000313" key="2">
    <source>
        <dbReference type="EMBL" id="MBD3326167.1"/>
    </source>
</evidence>
<evidence type="ECO:0000259" key="1">
    <source>
        <dbReference type="Pfam" id="PF15919"/>
    </source>
</evidence>
<reference evidence="2" key="1">
    <citation type="submission" date="2019-11" db="EMBL/GenBank/DDBJ databases">
        <title>Microbial mats filling the niche in hypersaline microbial mats.</title>
        <authorList>
            <person name="Wong H.L."/>
            <person name="Macleod F.I."/>
            <person name="White R.A. III"/>
            <person name="Burns B.P."/>
        </authorList>
    </citation>
    <scope>NUCLEOTIDE SEQUENCE</scope>
    <source>
        <strain evidence="2">Rbin_158</strain>
    </source>
</reference>
<dbReference type="PANTHER" id="PTHR34504:SF2">
    <property type="entry name" value="UPF0150 PROTEIN SSL0259"/>
    <property type="match status" value="1"/>
</dbReference>
<name>A0A9D5JYJ6_9BACT</name>
<dbReference type="InterPro" id="IPR035069">
    <property type="entry name" value="TTHA1013/TTHA0281-like"/>
</dbReference>
<dbReference type="Proteomes" id="UP000649604">
    <property type="component" value="Unassembled WGS sequence"/>
</dbReference>
<dbReference type="PANTHER" id="PTHR34504">
    <property type="entry name" value="ANTITOXIN HICB"/>
    <property type="match status" value="1"/>
</dbReference>
<dbReference type="InterPro" id="IPR031807">
    <property type="entry name" value="HicB-like"/>
</dbReference>
<gene>
    <name evidence="2" type="ORF">GF339_16390</name>
</gene>